<evidence type="ECO:0000256" key="3">
    <source>
        <dbReference type="ARBA" id="ARBA00022475"/>
    </source>
</evidence>
<gene>
    <name evidence="10" type="ORF">RT723_11605</name>
</gene>
<dbReference type="EMBL" id="JAWCUA010000009">
    <property type="protein sequence ID" value="MDU0113631.1"/>
    <property type="molecule type" value="Genomic_DNA"/>
</dbReference>
<evidence type="ECO:0000256" key="4">
    <source>
        <dbReference type="ARBA" id="ARBA00022519"/>
    </source>
</evidence>
<accession>A0ABU3R1R7</accession>
<dbReference type="RefSeq" id="WP_315947255.1">
    <property type="nucleotide sequence ID" value="NZ_JAWCUA010000009.1"/>
</dbReference>
<name>A0ABU3R1R7_9GAMM</name>
<keyword evidence="5 9" id="KW-0812">Transmembrane</keyword>
<evidence type="ECO:0000256" key="6">
    <source>
        <dbReference type="ARBA" id="ARBA00022989"/>
    </source>
</evidence>
<evidence type="ECO:0000313" key="10">
    <source>
        <dbReference type="EMBL" id="MDU0113631.1"/>
    </source>
</evidence>
<keyword evidence="7 9" id="KW-0472">Membrane</keyword>
<feature type="transmembrane region" description="Helical" evidence="9">
    <location>
        <begin position="84"/>
        <end position="101"/>
    </location>
</feature>
<proteinExistence type="inferred from homology"/>
<evidence type="ECO:0000256" key="5">
    <source>
        <dbReference type="ARBA" id="ARBA00022692"/>
    </source>
</evidence>
<comment type="caution">
    <text evidence="10">The sequence shown here is derived from an EMBL/GenBank/DDBJ whole genome shotgun (WGS) entry which is preliminary data.</text>
</comment>
<dbReference type="Proteomes" id="UP001257914">
    <property type="component" value="Unassembled WGS sequence"/>
</dbReference>
<sequence length="144" mass="15443">MVELTFTDFTLAIIGGCFIGVSAVLMLLFVGRIAGICGITFSLLDPNQVKKPWRWIFLLGLILGPMLVHHVYNLPIPEAPTDNLPLLIIAGLITGFGTKLGNGCTSGHGVCGIARFSTRSIVATITFMIFGFISVFLLKQVGGF</sequence>
<evidence type="ECO:0000256" key="8">
    <source>
        <dbReference type="ARBA" id="ARBA00035655"/>
    </source>
</evidence>
<dbReference type="Pfam" id="PF04143">
    <property type="entry name" value="Sulf_transp"/>
    <property type="match status" value="1"/>
</dbReference>
<feature type="transmembrane region" description="Helical" evidence="9">
    <location>
        <begin position="12"/>
        <end position="41"/>
    </location>
</feature>
<organism evidence="10 11">
    <name type="scientific">Psychrosphaera aquimarina</name>
    <dbReference type="NCBI Taxonomy" id="2044854"/>
    <lineage>
        <taxon>Bacteria</taxon>
        <taxon>Pseudomonadati</taxon>
        <taxon>Pseudomonadota</taxon>
        <taxon>Gammaproteobacteria</taxon>
        <taxon>Alteromonadales</taxon>
        <taxon>Pseudoalteromonadaceae</taxon>
        <taxon>Psychrosphaera</taxon>
    </lineage>
</organism>
<comment type="subcellular location">
    <subcellularLocation>
        <location evidence="1">Cell inner membrane</location>
        <topology evidence="1">Multi-pass membrane protein</topology>
    </subcellularLocation>
</comment>
<reference evidence="10 11" key="1">
    <citation type="submission" date="2023-10" db="EMBL/GenBank/DDBJ databases">
        <title>Psychrosphaera aquimaarina strain SW33 isolated from seawater.</title>
        <authorList>
            <person name="Bayburt H."/>
            <person name="Kim J.M."/>
            <person name="Choi B.J."/>
            <person name="Jeon C.O."/>
        </authorList>
    </citation>
    <scope>NUCLEOTIDE SEQUENCE [LARGE SCALE GENOMIC DNA]</scope>
    <source>
        <strain evidence="10 11">KCTC 52743</strain>
    </source>
</reference>
<feature type="transmembrane region" description="Helical" evidence="9">
    <location>
        <begin position="121"/>
        <end position="138"/>
    </location>
</feature>
<dbReference type="PANTHER" id="PTHR30574:SF1">
    <property type="entry name" value="SULPHUR TRANSPORT DOMAIN-CONTAINING PROTEIN"/>
    <property type="match status" value="1"/>
</dbReference>
<evidence type="ECO:0000256" key="7">
    <source>
        <dbReference type="ARBA" id="ARBA00023136"/>
    </source>
</evidence>
<evidence type="ECO:0000256" key="9">
    <source>
        <dbReference type="SAM" id="Phobius"/>
    </source>
</evidence>
<evidence type="ECO:0000256" key="2">
    <source>
        <dbReference type="ARBA" id="ARBA00022448"/>
    </source>
</evidence>
<evidence type="ECO:0000313" key="11">
    <source>
        <dbReference type="Proteomes" id="UP001257914"/>
    </source>
</evidence>
<dbReference type="InterPro" id="IPR007272">
    <property type="entry name" value="Sulf_transp_TsuA/YedE"/>
</dbReference>
<dbReference type="PANTHER" id="PTHR30574">
    <property type="entry name" value="INNER MEMBRANE PROTEIN YEDE"/>
    <property type="match status" value="1"/>
</dbReference>
<keyword evidence="4" id="KW-0997">Cell inner membrane</keyword>
<feature type="transmembrane region" description="Helical" evidence="9">
    <location>
        <begin position="53"/>
        <end position="72"/>
    </location>
</feature>
<keyword evidence="11" id="KW-1185">Reference proteome</keyword>
<keyword evidence="6 9" id="KW-1133">Transmembrane helix</keyword>
<comment type="similarity">
    <text evidence="8">Belongs to the TsuA/YedE (TC 9.B.102) family.</text>
</comment>
<keyword evidence="3" id="KW-1003">Cell membrane</keyword>
<protein>
    <submittedName>
        <fullName evidence="10">YeeE/YedE family protein</fullName>
    </submittedName>
</protein>
<keyword evidence="2" id="KW-0813">Transport</keyword>
<evidence type="ECO:0000256" key="1">
    <source>
        <dbReference type="ARBA" id="ARBA00004429"/>
    </source>
</evidence>